<feature type="region of interest" description="Disordered" evidence="4">
    <location>
        <begin position="1"/>
        <end position="103"/>
    </location>
</feature>
<dbReference type="FunCoup" id="A0A0H2SBB4">
    <property type="interactions" value="4"/>
</dbReference>
<protein>
    <recommendedName>
        <fullName evidence="7">WD40 repeat-like protein</fullName>
    </recommendedName>
</protein>
<evidence type="ECO:0000313" key="6">
    <source>
        <dbReference type="Proteomes" id="UP000053477"/>
    </source>
</evidence>
<keyword evidence="6" id="KW-1185">Reference proteome</keyword>
<evidence type="ECO:0000256" key="2">
    <source>
        <dbReference type="ARBA" id="ARBA00023163"/>
    </source>
</evidence>
<comment type="subcellular location">
    <subcellularLocation>
        <location evidence="1">Nucleus</location>
    </subcellularLocation>
</comment>
<feature type="compositionally biased region" description="Acidic residues" evidence="4">
    <location>
        <begin position="23"/>
        <end position="36"/>
    </location>
</feature>
<dbReference type="InterPro" id="IPR015943">
    <property type="entry name" value="WD40/YVTN_repeat-like_dom_sf"/>
</dbReference>
<dbReference type="Proteomes" id="UP000053477">
    <property type="component" value="Unassembled WGS sequence"/>
</dbReference>
<dbReference type="SMART" id="SM00320">
    <property type="entry name" value="WD40"/>
    <property type="match status" value="3"/>
</dbReference>
<dbReference type="AlphaFoldDB" id="A0A0H2SBB4"/>
<feature type="compositionally biased region" description="Acidic residues" evidence="4">
    <location>
        <begin position="44"/>
        <end position="70"/>
    </location>
</feature>
<dbReference type="EMBL" id="KQ085947">
    <property type="protein sequence ID" value="KLO14191.1"/>
    <property type="molecule type" value="Genomic_DNA"/>
</dbReference>
<evidence type="ECO:0000256" key="4">
    <source>
        <dbReference type="SAM" id="MobiDB-lite"/>
    </source>
</evidence>
<dbReference type="PANTHER" id="PTHR15052">
    <property type="entry name" value="RNA POLYMERASE III TRANSCRIPTION INITIATION FACTOR COMPLEX SUBUNIT"/>
    <property type="match status" value="1"/>
</dbReference>
<accession>A0A0H2SBB4</accession>
<sequence>MSGSARSLRPRSSRPSYAQYVDENAEVDGDSSSDEFEPAKEVEGNDEEEENEEGEGSDEDAEGEIDEDAIDTPVASTSTSKIKAKDTGTKKAKSKPTMRSTPSFSAATAAMINAPVARKNYAKPHPIPNNDHRYRAQPLYQKQCPVARLATPSPEDLASLGPFNDWEVKKTRNWTSDPSITERIGKASGNNAGRGPIWEFMEDRSWFKEAFLHVSETQETWTEAFRRPRVYPTISPGKRWSYLDAETAASYLTKDKPLTCLVGPMGNQRQIELKSLEPAISLSHSSAHIYNVGAPVSCLDWCPIFSGDSASRRFKQYLAVAPLTSKDRDPLVGVKCTRPSEACIQIWSLGLNEDAEDDDASSIMESGKMNCEMVLCIDSGFAQALQWCPLPSNDPWHIQEKHETCRKLGVLGGTFEDGSLSIFVVPDPEDVRGEKKTRSFVKIEPVVRIELEETSCLSFDWANSTRLAVGCTNGSVAIYDIDLADLCSRSETSIFTDILPSYYVSVHQSAVRSITWFYAPPISASGEVEKTRDPTIVSTGGYDGCLNFLDLREAHYSTGNVVNRTRDVLNSITYSHQTVGIIGTDGDNTVKTFSVHPATLGRGHVLVESNSPVWSLGVSDYHAHVAVGCADGSCSTTNTLRSTRRSTSTPFVSYKIFQLDYNRKSGVYRLLDKFLPTEVIERGLNSKPRGVKADIPVETRFANSGAWPANVSVTCVRWNSGGGLTRAPLLASATASGLCRVDWLLGHFARGHVPYGGIKFVRKESGADVKDETDDDLEDEESD</sequence>
<dbReference type="GO" id="GO:0006383">
    <property type="term" value="P:transcription by RNA polymerase III"/>
    <property type="evidence" value="ECO:0007669"/>
    <property type="project" value="TreeGrafter"/>
</dbReference>
<evidence type="ECO:0000256" key="3">
    <source>
        <dbReference type="ARBA" id="ARBA00023242"/>
    </source>
</evidence>
<dbReference type="OrthoDB" id="4703at2759"/>
<evidence type="ECO:0008006" key="7">
    <source>
        <dbReference type="Google" id="ProtNLM"/>
    </source>
</evidence>
<organism evidence="5 6">
    <name type="scientific">Schizopora paradoxa</name>
    <dbReference type="NCBI Taxonomy" id="27342"/>
    <lineage>
        <taxon>Eukaryota</taxon>
        <taxon>Fungi</taxon>
        <taxon>Dikarya</taxon>
        <taxon>Basidiomycota</taxon>
        <taxon>Agaricomycotina</taxon>
        <taxon>Agaricomycetes</taxon>
        <taxon>Hymenochaetales</taxon>
        <taxon>Schizoporaceae</taxon>
        <taxon>Schizopora</taxon>
    </lineage>
</organism>
<evidence type="ECO:0000313" key="5">
    <source>
        <dbReference type="EMBL" id="KLO14191.1"/>
    </source>
</evidence>
<dbReference type="InterPro" id="IPR001680">
    <property type="entry name" value="WD40_rpt"/>
</dbReference>
<dbReference type="InParanoid" id="A0A0H2SBB4"/>
<dbReference type="SUPFAM" id="SSF50978">
    <property type="entry name" value="WD40 repeat-like"/>
    <property type="match status" value="1"/>
</dbReference>
<keyword evidence="2" id="KW-0804">Transcription</keyword>
<proteinExistence type="predicted"/>
<gene>
    <name evidence="5" type="ORF">SCHPADRAFT_325445</name>
</gene>
<dbReference type="InterPro" id="IPR052416">
    <property type="entry name" value="GTF3C_component"/>
</dbReference>
<dbReference type="GO" id="GO:0005634">
    <property type="term" value="C:nucleus"/>
    <property type="evidence" value="ECO:0007669"/>
    <property type="project" value="UniProtKB-SubCell"/>
</dbReference>
<dbReference type="Gene3D" id="2.130.10.10">
    <property type="entry name" value="YVTN repeat-like/Quinoprotein amine dehydrogenase"/>
    <property type="match status" value="1"/>
</dbReference>
<dbReference type="GO" id="GO:0000127">
    <property type="term" value="C:transcription factor TFIIIC complex"/>
    <property type="evidence" value="ECO:0007669"/>
    <property type="project" value="TreeGrafter"/>
</dbReference>
<keyword evidence="3" id="KW-0539">Nucleus</keyword>
<dbReference type="InterPro" id="IPR036322">
    <property type="entry name" value="WD40_repeat_dom_sf"/>
</dbReference>
<evidence type="ECO:0000256" key="1">
    <source>
        <dbReference type="ARBA" id="ARBA00004123"/>
    </source>
</evidence>
<dbReference type="PANTHER" id="PTHR15052:SF2">
    <property type="entry name" value="GENERAL TRANSCRIPTION FACTOR 3C POLYPEPTIDE 2"/>
    <property type="match status" value="1"/>
</dbReference>
<name>A0A0H2SBB4_9AGAM</name>
<dbReference type="STRING" id="27342.A0A0H2SBB4"/>
<reference evidence="5 6" key="1">
    <citation type="submission" date="2015-04" db="EMBL/GenBank/DDBJ databases">
        <title>Complete genome sequence of Schizopora paradoxa KUC8140, a cosmopolitan wood degrader in East Asia.</title>
        <authorList>
            <consortium name="DOE Joint Genome Institute"/>
            <person name="Min B."/>
            <person name="Park H."/>
            <person name="Jang Y."/>
            <person name="Kim J.-J."/>
            <person name="Kim K.H."/>
            <person name="Pangilinan J."/>
            <person name="Lipzen A."/>
            <person name="Riley R."/>
            <person name="Grigoriev I.V."/>
            <person name="Spatafora J.W."/>
            <person name="Choi I.-G."/>
        </authorList>
    </citation>
    <scope>NUCLEOTIDE SEQUENCE [LARGE SCALE GENOMIC DNA]</scope>
    <source>
        <strain evidence="5 6">KUC8140</strain>
    </source>
</reference>